<accession>A0A0A9PP98</accession>
<dbReference type="EMBL" id="GBRH01229165">
    <property type="protein sequence ID" value="JAD68730.1"/>
    <property type="molecule type" value="Transcribed_RNA"/>
</dbReference>
<organism evidence="1">
    <name type="scientific">Arundo donax</name>
    <name type="common">Giant reed</name>
    <name type="synonym">Donax arundinaceus</name>
    <dbReference type="NCBI Taxonomy" id="35708"/>
    <lineage>
        <taxon>Eukaryota</taxon>
        <taxon>Viridiplantae</taxon>
        <taxon>Streptophyta</taxon>
        <taxon>Embryophyta</taxon>
        <taxon>Tracheophyta</taxon>
        <taxon>Spermatophyta</taxon>
        <taxon>Magnoliopsida</taxon>
        <taxon>Liliopsida</taxon>
        <taxon>Poales</taxon>
        <taxon>Poaceae</taxon>
        <taxon>PACMAD clade</taxon>
        <taxon>Arundinoideae</taxon>
        <taxon>Arundineae</taxon>
        <taxon>Arundo</taxon>
    </lineage>
</organism>
<reference evidence="1" key="2">
    <citation type="journal article" date="2015" name="Data Brief">
        <title>Shoot transcriptome of the giant reed, Arundo donax.</title>
        <authorList>
            <person name="Barrero R.A."/>
            <person name="Guerrero F.D."/>
            <person name="Moolhuijzen P."/>
            <person name="Goolsby J.A."/>
            <person name="Tidwell J."/>
            <person name="Bellgard S.E."/>
            <person name="Bellgard M.I."/>
        </authorList>
    </citation>
    <scope>NUCLEOTIDE SEQUENCE</scope>
    <source>
        <tissue evidence="1">Shoot tissue taken approximately 20 cm above the soil surface</tissue>
    </source>
</reference>
<proteinExistence type="predicted"/>
<sequence length="33" mass="3988">MSTNSKTFEGCVWLKFFKYYCVRSTIVFPFFPL</sequence>
<reference evidence="1" key="1">
    <citation type="submission" date="2014-09" db="EMBL/GenBank/DDBJ databases">
        <authorList>
            <person name="Magalhaes I.L.F."/>
            <person name="Oliveira U."/>
            <person name="Santos F.R."/>
            <person name="Vidigal T.H.D.A."/>
            <person name="Brescovit A.D."/>
            <person name="Santos A.J."/>
        </authorList>
    </citation>
    <scope>NUCLEOTIDE SEQUENCE</scope>
    <source>
        <tissue evidence="1">Shoot tissue taken approximately 20 cm above the soil surface</tissue>
    </source>
</reference>
<name>A0A0A9PP98_ARUDO</name>
<evidence type="ECO:0000313" key="1">
    <source>
        <dbReference type="EMBL" id="JAD68730.1"/>
    </source>
</evidence>
<protein>
    <submittedName>
        <fullName evidence="1">Uncharacterized protein</fullName>
    </submittedName>
</protein>
<dbReference type="AlphaFoldDB" id="A0A0A9PP98"/>